<accession>A0AAV1II39</accession>
<proteinExistence type="predicted"/>
<keyword evidence="5" id="KW-1185">Reference proteome</keyword>
<dbReference type="PANTHER" id="PTHR46093:SF13">
    <property type="entry name" value="RAB9 EFFECTOR PROTEIN WITH KELCH MOTIFS"/>
    <property type="match status" value="1"/>
</dbReference>
<organism evidence="4 5">
    <name type="scientific">Coccomyxa viridis</name>
    <dbReference type="NCBI Taxonomy" id="1274662"/>
    <lineage>
        <taxon>Eukaryota</taxon>
        <taxon>Viridiplantae</taxon>
        <taxon>Chlorophyta</taxon>
        <taxon>core chlorophytes</taxon>
        <taxon>Trebouxiophyceae</taxon>
        <taxon>Trebouxiophyceae incertae sedis</taxon>
        <taxon>Coccomyxaceae</taxon>
        <taxon>Coccomyxa</taxon>
    </lineage>
</organism>
<evidence type="ECO:0000256" key="2">
    <source>
        <dbReference type="ARBA" id="ARBA00022737"/>
    </source>
</evidence>
<dbReference type="PANTHER" id="PTHR46093">
    <property type="entry name" value="ACYL-COA-BINDING DOMAIN-CONTAINING PROTEIN 5"/>
    <property type="match status" value="1"/>
</dbReference>
<keyword evidence="1" id="KW-0880">Kelch repeat</keyword>
<evidence type="ECO:0000256" key="3">
    <source>
        <dbReference type="SAM" id="MobiDB-lite"/>
    </source>
</evidence>
<dbReference type="InterPro" id="IPR006652">
    <property type="entry name" value="Kelch_1"/>
</dbReference>
<feature type="compositionally biased region" description="Polar residues" evidence="3">
    <location>
        <begin position="476"/>
        <end position="486"/>
    </location>
</feature>
<evidence type="ECO:0000256" key="1">
    <source>
        <dbReference type="ARBA" id="ARBA00022441"/>
    </source>
</evidence>
<dbReference type="AlphaFoldDB" id="A0AAV1II39"/>
<dbReference type="EMBL" id="CAUYUE010000016">
    <property type="protein sequence ID" value="CAK0787008.1"/>
    <property type="molecule type" value="Genomic_DNA"/>
</dbReference>
<comment type="caution">
    <text evidence="4">The sequence shown here is derived from an EMBL/GenBank/DDBJ whole genome shotgun (WGS) entry which is preliminary data.</text>
</comment>
<evidence type="ECO:0008006" key="6">
    <source>
        <dbReference type="Google" id="ProtNLM"/>
    </source>
</evidence>
<evidence type="ECO:0000313" key="4">
    <source>
        <dbReference type="EMBL" id="CAK0787008.1"/>
    </source>
</evidence>
<sequence length="569" mass="61788">MKWLPCNSTAFQSPPSARMGHTAVTVDARESWGEELVVIFGGLSEEKYALGDLKVLQARTVAWFHPEVPNSTSPPARAFHCAAAVGKNVYIFGGHVWVKQMRGLQKFDDFWCLDTDTWEWSMVDIPKDAPRPTPRDFAGMVGLPGGKVLLFGGLDATEKRVDDTWLFDVSTRTWLELKPEGLRPKARYAHSLTSCNGRVYLFGGESNTSLLADVWTLRGLASKGASSVAWVQLELQGQAPAARKGAAIAAVGNCLLVMGGRTSEVGWFRSRTEIYHNDVLTVDFSLGPHWRPQTAEGELPQPREFHTLSPVSGSRMLLLGGGNGKQIFGDAWWLEPEADARIAAELARTHPQALDQSASFAAAKVAAGLQGGQGSVTPLSALSFDLGPATAALNGGMTEDNPGASHAALDNYMKEGSGSRRSRLAEISQKEDNAACSRAPWWSGTQQAQEFNDLRQRLGLSRDAAADAIDKRDDGPSSQRSFHTMSSSGLEDLRIGDVKQLVETYKQMVPVGLKAVQQSSQADGNIPLHRVICSAPVVGRYGHFSIQNLRLADVPGLHQDFHCMLSLQQ</sequence>
<protein>
    <recommendedName>
        <fullName evidence="6">Kelch repeat-containing protein</fullName>
    </recommendedName>
</protein>
<feature type="region of interest" description="Disordered" evidence="3">
    <location>
        <begin position="466"/>
        <end position="486"/>
    </location>
</feature>
<keyword evidence="2" id="KW-0677">Repeat</keyword>
<dbReference type="Proteomes" id="UP001314263">
    <property type="component" value="Unassembled WGS sequence"/>
</dbReference>
<dbReference type="InterPro" id="IPR015915">
    <property type="entry name" value="Kelch-typ_b-propeller"/>
</dbReference>
<dbReference type="Pfam" id="PF01344">
    <property type="entry name" value="Kelch_1"/>
    <property type="match status" value="1"/>
</dbReference>
<dbReference type="SUPFAM" id="SSF117281">
    <property type="entry name" value="Kelch motif"/>
    <property type="match status" value="1"/>
</dbReference>
<evidence type="ECO:0000313" key="5">
    <source>
        <dbReference type="Proteomes" id="UP001314263"/>
    </source>
</evidence>
<feature type="compositionally biased region" description="Basic and acidic residues" evidence="3">
    <location>
        <begin position="466"/>
        <end position="475"/>
    </location>
</feature>
<reference evidence="4 5" key="1">
    <citation type="submission" date="2023-10" db="EMBL/GenBank/DDBJ databases">
        <authorList>
            <person name="Maclean D."/>
            <person name="Macfadyen A."/>
        </authorList>
    </citation>
    <scope>NUCLEOTIDE SEQUENCE [LARGE SCALE GENOMIC DNA]</scope>
</reference>
<dbReference type="Pfam" id="PF24681">
    <property type="entry name" value="Kelch_KLHDC2_KLHL20_DRC7"/>
    <property type="match status" value="1"/>
</dbReference>
<gene>
    <name evidence="4" type="ORF">CVIRNUC_010224</name>
</gene>
<name>A0AAV1II39_9CHLO</name>
<dbReference type="Gene3D" id="2.120.10.80">
    <property type="entry name" value="Kelch-type beta propeller"/>
    <property type="match status" value="2"/>
</dbReference>